<keyword evidence="24" id="KW-0693">Viral RNA replication</keyword>
<evidence type="ECO:0000256" key="9">
    <source>
        <dbReference type="ARBA" id="ARBA00022497"/>
    </source>
</evidence>
<keyword evidence="18" id="KW-0547">Nucleotide-binding</keyword>
<dbReference type="PROSITE" id="PS51194">
    <property type="entry name" value="HELICASE_CTER"/>
    <property type="match status" value="1"/>
</dbReference>
<dbReference type="GO" id="GO:0004197">
    <property type="term" value="F:cysteine-type endopeptidase activity"/>
    <property type="evidence" value="ECO:0007669"/>
    <property type="project" value="InterPro"/>
</dbReference>
<comment type="similarity">
    <text evidence="4">Belongs to the potyviridae genome polyprotein family.</text>
</comment>
<dbReference type="InterPro" id="IPR001730">
    <property type="entry name" value="Potyv_NIa-pro_dom"/>
</dbReference>
<dbReference type="GO" id="GO:0016818">
    <property type="term" value="F:hydrolase activity, acting on acid anhydrides, in phosphorus-containing anhydrides"/>
    <property type="evidence" value="ECO:0007669"/>
    <property type="project" value="InterPro"/>
</dbReference>
<feature type="domain" description="Helicase ATP-binding" evidence="34">
    <location>
        <begin position="1176"/>
        <end position="1328"/>
    </location>
</feature>
<evidence type="ECO:0000256" key="18">
    <source>
        <dbReference type="ARBA" id="ARBA00022741"/>
    </source>
</evidence>
<dbReference type="CDD" id="cd23175">
    <property type="entry name" value="ps-ssRNAv_Potyviridae_RdRp"/>
    <property type="match status" value="1"/>
</dbReference>
<evidence type="ECO:0000256" key="7">
    <source>
        <dbReference type="ARBA" id="ARBA00022484"/>
    </source>
</evidence>
<dbReference type="EMBL" id="AY623627">
    <property type="protein sequence ID" value="AAS65455.2"/>
    <property type="molecule type" value="Genomic_RNA"/>
</dbReference>
<evidence type="ECO:0000256" key="28">
    <source>
        <dbReference type="ARBA" id="ARBA00034108"/>
    </source>
</evidence>
<keyword evidence="11" id="KW-0597">Phosphoprotein</keyword>
<dbReference type="GO" id="GO:0039694">
    <property type="term" value="P:viral RNA genome replication"/>
    <property type="evidence" value="ECO:0007669"/>
    <property type="project" value="InterPro"/>
</dbReference>
<evidence type="ECO:0000256" key="23">
    <source>
        <dbReference type="ARBA" id="ARBA00022844"/>
    </source>
</evidence>
<evidence type="ECO:0000259" key="33">
    <source>
        <dbReference type="PROSITE" id="PS50507"/>
    </source>
</evidence>
<feature type="compositionally biased region" description="Basic and acidic residues" evidence="31">
    <location>
        <begin position="2776"/>
        <end position="2787"/>
    </location>
</feature>
<feature type="domain" description="Helicase C-terminal" evidence="35">
    <location>
        <begin position="1347"/>
        <end position="1506"/>
    </location>
</feature>
<dbReference type="InterPro" id="IPR007094">
    <property type="entry name" value="RNA-dir_pol_PSvirus"/>
</dbReference>
<dbReference type="Pfam" id="PF01577">
    <property type="entry name" value="Peptidase_S30"/>
    <property type="match status" value="1"/>
</dbReference>
<evidence type="ECO:0000256" key="2">
    <source>
        <dbReference type="ARBA" id="ARBA00001848"/>
    </source>
</evidence>
<keyword evidence="32" id="KW-0472">Membrane</keyword>
<evidence type="ECO:0000256" key="5">
    <source>
        <dbReference type="ARBA" id="ARBA00020107"/>
    </source>
</evidence>
<keyword evidence="23" id="KW-0946">Virion</keyword>
<feature type="compositionally biased region" description="Polar residues" evidence="31">
    <location>
        <begin position="2752"/>
        <end position="2772"/>
    </location>
</feature>
<dbReference type="GO" id="GO:0003968">
    <property type="term" value="F:RNA-directed RNA polymerase activity"/>
    <property type="evidence" value="ECO:0007669"/>
    <property type="project" value="UniProtKB-KW"/>
</dbReference>
<dbReference type="InterPro" id="IPR031159">
    <property type="entry name" value="HC_PRO_CPD_dom"/>
</dbReference>
<dbReference type="InterPro" id="IPR043502">
    <property type="entry name" value="DNA/RNA_pol_sf"/>
</dbReference>
<dbReference type="Gene3D" id="2.40.10.10">
    <property type="entry name" value="Trypsin-like serine proteases"/>
    <property type="match status" value="2"/>
</dbReference>
<keyword evidence="13" id="KW-0945">Host-virus interaction</keyword>
<dbReference type="GO" id="GO:0005524">
    <property type="term" value="F:ATP binding"/>
    <property type="evidence" value="ECO:0007669"/>
    <property type="project" value="UniProtKB-KW"/>
</dbReference>
<proteinExistence type="inferred from homology"/>
<dbReference type="InterPro" id="IPR009003">
    <property type="entry name" value="Peptidase_S1_PA"/>
</dbReference>
<feature type="active site" description="For helper component proteinase activity" evidence="30">
    <location>
        <position position="583"/>
    </location>
</feature>
<keyword evidence="19" id="KW-0378">Hydrolase</keyword>
<dbReference type="Pfam" id="PF00863">
    <property type="entry name" value="Peptidase_C4"/>
    <property type="match status" value="1"/>
</dbReference>
<dbReference type="Proteomes" id="UP000203014">
    <property type="component" value="Segment"/>
</dbReference>
<dbReference type="Pfam" id="PF08440">
    <property type="entry name" value="Poty_PP"/>
    <property type="match status" value="1"/>
</dbReference>
<comment type="catalytic activity">
    <reaction evidence="1">
        <text>Hydrolyzes glutaminyl bonds, and activity is further restricted by preferences for the amino acids in P6 - P1' that vary with the species of potyvirus, e.g. Glu-Xaa-Xaa-Tyr-Xaa-Gln-|-(Ser or Gly) for the enzyme from tobacco etch virus. The natural substrate is the viral polyprotein, but other proteins and oligopeptides containing the appropriate consensus sequence are also cleaved.</text>
        <dbReference type="EC" id="3.4.22.44"/>
    </reaction>
</comment>
<evidence type="ECO:0000256" key="12">
    <source>
        <dbReference type="ARBA" id="ARBA00022561"/>
    </source>
</evidence>
<dbReference type="InterPro" id="IPR011545">
    <property type="entry name" value="DEAD/DEAH_box_helicase_dom"/>
</dbReference>
<keyword evidence="9" id="KW-1139">Helical capsid protein</keyword>
<keyword evidence="12" id="KW-0167">Capsid protein</keyword>
<dbReference type="InterPro" id="IPR001205">
    <property type="entry name" value="RNA-dir_pol_C"/>
</dbReference>
<dbReference type="SUPFAM" id="SSF52540">
    <property type="entry name" value="P-loop containing nucleoside triphosphate hydrolases"/>
    <property type="match status" value="2"/>
</dbReference>
<dbReference type="PANTHER" id="PTHR43519:SF1">
    <property type="entry name" value="ATP-DEPENDENT RNA HELICASE HRPB"/>
    <property type="match status" value="1"/>
</dbReference>
<dbReference type="PROSITE" id="PS51871">
    <property type="entry name" value="PV_P1_PRO"/>
    <property type="match status" value="1"/>
</dbReference>
<dbReference type="PANTHER" id="PTHR43519">
    <property type="entry name" value="ATP-DEPENDENT RNA HELICASE HRPB"/>
    <property type="match status" value="1"/>
</dbReference>
<dbReference type="Gene3D" id="3.90.70.150">
    <property type="entry name" value="Helper component proteinase"/>
    <property type="match status" value="1"/>
</dbReference>
<dbReference type="InterPro" id="IPR043128">
    <property type="entry name" value="Rev_trsase/Diguanyl_cyclase"/>
</dbReference>
<sequence>MAQNTFLQFGSLNTGLVMTGNNWIVKPYDQETEKRAIAREWHAYYLNAGRELTTPTKAFEAFDAKMREKESVELPVVQHDADETTPECTLTDDKGWFVQKVSRANKHKKPKHTGDASNLIRAVLNVSKKTKIPIEIIGKRRTTLRFKNTHGKKLLHAVTQHEMKRIRRTDLQCDAFANATLNLVKQTNHVTPIASIREIKPGHSGAILKDAYNDIFIVRGISNNMLVDARTHVIGNLNAIEHFSDDTREQASLSPHAPKFDLPEQEHMCSLQWDEQSVTQFQQMLSQAFMPQANFQCATCAKTAALRTRKDMIEQARNSTFMKALDQERGNVRWNAIANNFDTLLGSTGTEVGIQTTQDIAKICYGYNMEPYRNIMQITQVLTDPLLQDEDEIQGARQALLQLARFLKNRELSVMAKPAETFRNTYPPNPKVNYILARNNSAIVNIDWGTRSDTIRPFLCKHYFWSDTDKPDHFRERKHIRGERLVAKPLLHIPKTLKDVREATIGKKVQTFAISDTCITKRHNQIIYTCSCVTHADGSPHLTDVIYPTNNCFFIGFPDNVDLISNPFNNTDGKALCASAGYCYIHIFLAMYMHITDTNAPRFVRLIENLVTTMGEWPTMQTVATACCMIGLYFPDTQCAALPPILVDHEHKTMHVVDASGSLSHGYHILKASTVKQLYPFMSEDTESEMKEYNVGGQFADVSSLMPVLVKATFNKAKFDDLLEHNPFLILLAALSPSVIVQMSNSGCMKYALRRFVNSNQTLAQIVAALDSLTTKVSRLELINQQLECLYSSYPQLLEFMDQLYDSTPEEKLIKMFILAHVKNTMEMQRADIQLVHDGFCTLNTEMRKKKEQYYRGVIDSYFSECPYRQQLWLRLRSLKPCSYIKGCFKSVKRNVSKETCYTCISAPFGWSMTGLRASKNCVVGVSSKGMNLTTRLVRNLAIRSISLMTPELGKIIGALSAVSLLLAIANTIHRIISRKRMEVKKLVMEREDLLLDFISREMDAYCYRQDLLYLDDKHYSHFVDYVRRINSAAGELAHNLFIREEVKHQAKDNNHIWTEKCIATFVLLMMMFDVEKSDKLYSTLNKLKGIFSTIGQGSVYHQSLDDSLDVEELKKGTIDFVREEAMEPQGPVLSATFEQFWDTQLSQNRTIPHYRTVGQLIEMTRDTAIDIVNEISRAPVGTEFIVRGGVGTGKSTYLPSLISSHGRILILEPTRPLTENVAEQLRGGPHFKSPTVMMRGLSVFGSSPITVMTSGFALHFYANNRTLLREFAYIMIDECHVMDASAMAFYSLCKDVRVQAKILKVSATPPGRECDARPIFPVTMTVCEQLTFDNFVSAQGTGSANDATKHGNDILVYVASYNEVDKLSSMLTNKGYSVTKVDGRTMKLNTGPINMIGHSGKKHFIVATNIIENGVTLAADYLVDFGTKVVAELDVDGRRIAYSKSPISFGERIQRVGRVGRIKPGGCLRIGETKRGIPEIPESVATLAAFSCFLYDLPVMTGQVTLNILSKCTREQARAMAAFEISPFAMAPLVAYDGSMHPAIHSILKKYKLRDSEIALKRSSLPLRSSSNWFTVREYETFAGTILIDDKATRIPFLINDVPHKVFEQVWKAIQDYRADVTTIKLSAIESQKIAYTLQTDCTSIQRTISTIDMLIREEQKKKQMFAAYTSNSSGFLMTSLSSIAHKLKSRWARDFCDQNLKTLIETRNQLCEFENISVEKYNEEFIRSYPSIALVEHQSKEAIAQKLQLKAKYDNRLVTTDILLALGTLAGGSVLLYKYSTSALDEQVSFEGDSKRARQKLQFKQGHNKKMYNEVFADDETIKENFGEAYTKKGRKGANFTKGAGTKNNVFTNFYGVDPTQYEIVRYVDPLTGCTIDHDAKTPINARQLEQYFTDEREALHEESMLAPGASFVPNDIQAYFINTQTRRALRVDMEPHNPLRVGHRTNNIAGYPDREGEFRQAGTARPVNITQVPSRRESQVGHESKSHLAGVRDYSFVSKAICSLEYYYDNMVRCLYGLCYDNYIIANAHLIPKPNGWLKIKTKRGVFTVNSMSKLRIKEIVGSDLIVITCPKDMPPAPSRLQFRNPRRGEKVVMVSVTSSDASGNTMVSESSITSHKPNTNFWIHWISTKNGHCGLPIVSVEDQCILGLHSLGSVHVKDNYYAAFGDDFGTENLSKTSTGDWASRWSYNPDNVNWGTMDLTRSKPTGSFKPTKEVSDLETDVEHQHAQYTWLTKYIGNNLTAVAKCSGNLITKHVIKGRSPMFSLYLTVDDDAAQFFQPLLSHYSPSKLNKEAFVKDLTKYDKLIKLGDVDPHHFEEATKSVLKLLKELGFGECAFITDQQQIFASMNMKAAAGALYGGKKQTYFEGWTDEEKNQILKESYERLYNGKLGVWNGSLKAELRPNEKVEANKTRVFTAAPLDTLLAAKGCVDDFNNQFYDAHLKGPWTVGITKFKGRWNDFLRLLPDGWVYCDADGSQFDSSLTPYLINAVLNLRLQFMEDWAIGKECLANLYTEIVYTPIATPDGSVVKKYRGNNSGQPSTVVDNTLMVVLAMQYAISKYGLGLESTDTYIRYFANGDDLLIAIHPDHEALLDTLKEHFGELGLNYDFTSRTRDRSELWFMSHQGKLIDDLYIPMLERDRVVAILEWDRSHEPEFQMDAINAAIIEAWGDDELIHHIRKFYSWLLEQEPYKSLADCGRAPYLAETALRKLYTDQDAPQELLDLYANSMLELPTFDEPTLVFHEADDKTQPKANDQQNPQTSDSGNKSGATDNNSGKDKSGDDKSKQLAKAQTGEKKRQENEKRVMQSGGDDADVSLKDDNKTFEVPTVDVINKKLRMPKYKGKALVNTDHLMKYSPDQRDLSNKRATQRQLDNWVENIVKDYNVDEGKIDIVLNGFMVWALDNGTSPNISGTWLMMDGEKQKEYPLEPIVKHAQPTLRQIMMHFSDAATAYIVLRNTKGRYMPGYGLKRNLNDMNLAPYAFDFYEITSETPNRAREVHMQMKAAAIRGKVNRTFGLDGTVASGSEDTERHTVDDVKHGTHSFYGAGMN</sequence>
<organism evidence="39 40">
    <name type="scientific">Hordeum mosaic virus</name>
    <dbReference type="NCBI Taxonomy" id="41764"/>
    <lineage>
        <taxon>Viruses</taxon>
        <taxon>Riboviria</taxon>
        <taxon>Orthornavirae</taxon>
        <taxon>Pisuviricota</taxon>
        <taxon>Stelpaviricetes</taxon>
        <taxon>Patatavirales</taxon>
        <taxon>Potyviridae</taxon>
        <taxon>Rymovirus</taxon>
        <taxon>Rymovirus hordei</taxon>
    </lineage>
</organism>
<evidence type="ECO:0000256" key="20">
    <source>
        <dbReference type="ARBA" id="ARBA00022806"/>
    </source>
</evidence>
<evidence type="ECO:0000256" key="29">
    <source>
        <dbReference type="ARBA" id="ARBA00045403"/>
    </source>
</evidence>
<dbReference type="GO" id="GO:0004386">
    <property type="term" value="F:helicase activity"/>
    <property type="evidence" value="ECO:0007669"/>
    <property type="project" value="UniProtKB-KW"/>
</dbReference>
<dbReference type="InterPro" id="IPR001592">
    <property type="entry name" value="Poty_coat"/>
</dbReference>
<keyword evidence="25" id="KW-0899">Viral immunoevasion</keyword>
<evidence type="ECO:0000256" key="13">
    <source>
        <dbReference type="ARBA" id="ARBA00022581"/>
    </source>
</evidence>
<dbReference type="Gene3D" id="3.30.70.270">
    <property type="match status" value="1"/>
</dbReference>
<dbReference type="PROSITE" id="PS51436">
    <property type="entry name" value="POTYVIRUS_NIA_PRO"/>
    <property type="match status" value="1"/>
</dbReference>
<evidence type="ECO:0000256" key="30">
    <source>
        <dbReference type="PROSITE-ProRule" id="PRU01080"/>
    </source>
</evidence>
<evidence type="ECO:0000259" key="37">
    <source>
        <dbReference type="PROSITE" id="PS51744"/>
    </source>
</evidence>
<reference evidence="39 40" key="2">
    <citation type="journal article" date="2005" name="Arch. Virol.">
        <title>Genome sequences of Agropyron mosaic virus and Hordeum mosaic virus support reciprocal monophyly of the genera Potyvirus and Rymovirus in the family Potyviridae.</title>
        <authorList>
            <person name="French R."/>
            <person name="Stenger D.C."/>
        </authorList>
    </citation>
    <scope>NUCLEOTIDE SEQUENCE [LARGE SCALE GENOMIC DNA]</scope>
    <source>
        <strain evidence="39 40">ATCC PV81</strain>
    </source>
</reference>
<evidence type="ECO:0000256" key="22">
    <source>
        <dbReference type="ARBA" id="ARBA00022840"/>
    </source>
</evidence>
<keyword evidence="40" id="KW-1185">Reference proteome</keyword>
<feature type="active site" description="For helper component proteinase activity" evidence="30">
    <location>
        <position position="655"/>
    </location>
</feature>
<dbReference type="Pfam" id="PF00271">
    <property type="entry name" value="Helicase_C"/>
    <property type="match status" value="1"/>
</dbReference>
<keyword evidence="32" id="KW-1133">Transmembrane helix</keyword>
<dbReference type="PROSITE" id="PS50507">
    <property type="entry name" value="RDRP_SSRNA_POS"/>
    <property type="match status" value="1"/>
</dbReference>
<dbReference type="GO" id="GO:0006508">
    <property type="term" value="P:proteolysis"/>
    <property type="evidence" value="ECO:0007669"/>
    <property type="project" value="UniProtKB-KW"/>
</dbReference>
<dbReference type="GO" id="GO:0006351">
    <property type="term" value="P:DNA-templated transcription"/>
    <property type="evidence" value="ECO:0007669"/>
    <property type="project" value="InterPro"/>
</dbReference>
<evidence type="ECO:0000256" key="11">
    <source>
        <dbReference type="ARBA" id="ARBA00022553"/>
    </source>
</evidence>
<dbReference type="SMART" id="SM00487">
    <property type="entry name" value="DEXDc"/>
    <property type="match status" value="1"/>
</dbReference>
<evidence type="ECO:0000259" key="34">
    <source>
        <dbReference type="PROSITE" id="PS51192"/>
    </source>
</evidence>
<evidence type="ECO:0000256" key="14">
    <source>
        <dbReference type="ARBA" id="ARBA00022632"/>
    </source>
</evidence>
<evidence type="ECO:0000256" key="25">
    <source>
        <dbReference type="ARBA" id="ARBA00023280"/>
    </source>
</evidence>
<accession>Q6PY34</accession>
<dbReference type="InterPro" id="IPR043504">
    <property type="entry name" value="Peptidase_S1_PA_chymotrypsin"/>
</dbReference>
<evidence type="ECO:0000256" key="31">
    <source>
        <dbReference type="SAM" id="MobiDB-lite"/>
    </source>
</evidence>
<keyword evidence="16" id="KW-0808">Transferase</keyword>
<evidence type="ECO:0000256" key="1">
    <source>
        <dbReference type="ARBA" id="ARBA00000785"/>
    </source>
</evidence>
<keyword evidence="7" id="KW-0696">RNA-directed RNA polymerase</keyword>
<comment type="catalytic activity">
    <reaction evidence="2">
        <text>Hydrolyzes a Gly-|-Gly bond at its own C-terminus, commonly in the sequence -Tyr-Xaa-Val-Gly-|-Gly, in the processing of the potyviral polyprotein.</text>
        <dbReference type="EC" id="3.4.22.45"/>
    </reaction>
</comment>
<dbReference type="InterPro" id="IPR001650">
    <property type="entry name" value="Helicase_C-like"/>
</dbReference>
<dbReference type="InterPro" id="IPR027417">
    <property type="entry name" value="P-loop_NTPase"/>
</dbReference>
<keyword evidence="14" id="KW-1090">Inhibition of host innate immune response by virus</keyword>
<dbReference type="InterPro" id="IPR002540">
    <property type="entry name" value="Pept_S30_P1_potyvir"/>
</dbReference>
<dbReference type="SMART" id="SM00490">
    <property type="entry name" value="HELICc"/>
    <property type="match status" value="1"/>
</dbReference>
<dbReference type="InterPro" id="IPR013648">
    <property type="entry name" value="PP_Potyviridae"/>
</dbReference>
<dbReference type="GeneID" id="2943167"/>
<reference evidence="39 40" key="1">
    <citation type="journal article" date="2004" name="Virology">
        <title>Functional replacement of Wheat streak mosaic virus HC-Pro with the corresponding cistron from a diverse array of viruses in the family Potyviridae.</title>
        <authorList>
            <person name="Stenger D.C."/>
            <person name="French R."/>
        </authorList>
    </citation>
    <scope>NUCLEOTIDE SEQUENCE [LARGE SCALE GENOMIC DNA]</scope>
    <source>
        <strain evidence="39 40">ATCC PV81</strain>
    </source>
</reference>
<dbReference type="PROSITE" id="PS51192">
    <property type="entry name" value="HELICASE_ATP_BIND_1"/>
    <property type="match status" value="1"/>
</dbReference>
<evidence type="ECO:0000256" key="4">
    <source>
        <dbReference type="ARBA" id="ARBA00006064"/>
    </source>
</evidence>
<dbReference type="Pfam" id="PF00851">
    <property type="entry name" value="Peptidase_C6"/>
    <property type="match status" value="1"/>
</dbReference>
<keyword evidence="15" id="KW-0645">Protease</keyword>
<dbReference type="SUPFAM" id="SSF56672">
    <property type="entry name" value="DNA/RNA polymerases"/>
    <property type="match status" value="1"/>
</dbReference>
<keyword evidence="17" id="KW-0548">Nucleotidyltransferase</keyword>
<feature type="transmembrane region" description="Helical" evidence="32">
    <location>
        <begin position="1242"/>
        <end position="1263"/>
    </location>
</feature>
<evidence type="ECO:0000256" key="19">
    <source>
        <dbReference type="ARBA" id="ARBA00022801"/>
    </source>
</evidence>
<keyword evidence="21" id="KW-0788">Thiol protease</keyword>
<dbReference type="InterPro" id="IPR039560">
    <property type="entry name" value="Potyvirid-P3"/>
</dbReference>
<comment type="function">
    <text evidence="26">Involved in aphid transmission, cell-to-cell and systemis movement, encapsidation of the viral RNA and in the regulation of viral RNA amplification.</text>
</comment>
<keyword evidence="8" id="KW-1036">Host cytoplasmic vesicle</keyword>
<dbReference type="GO" id="GO:0044161">
    <property type="term" value="C:host cell cytoplasmic vesicle"/>
    <property type="evidence" value="ECO:0007669"/>
    <property type="project" value="UniProtKB-SubCell"/>
</dbReference>
<dbReference type="GO" id="GO:0019029">
    <property type="term" value="C:helical viral capsid"/>
    <property type="evidence" value="ECO:0007669"/>
    <property type="project" value="UniProtKB-KW"/>
</dbReference>
<keyword evidence="32" id="KW-0812">Transmembrane</keyword>
<evidence type="ECO:0000256" key="27">
    <source>
        <dbReference type="ARBA" id="ARBA00029422"/>
    </source>
</evidence>
<evidence type="ECO:0000259" key="38">
    <source>
        <dbReference type="PROSITE" id="PS51871"/>
    </source>
</evidence>
<evidence type="ECO:0000256" key="26">
    <source>
        <dbReference type="ARBA" id="ARBA00029405"/>
    </source>
</evidence>
<dbReference type="GO" id="GO:0005198">
    <property type="term" value="F:structural molecule activity"/>
    <property type="evidence" value="ECO:0007669"/>
    <property type="project" value="InterPro"/>
</dbReference>
<feature type="domain" description="Peptidase C6" evidence="37">
    <location>
        <begin position="575"/>
        <end position="696"/>
    </location>
</feature>
<evidence type="ECO:0000256" key="16">
    <source>
        <dbReference type="ARBA" id="ARBA00022679"/>
    </source>
</evidence>
<dbReference type="InterPro" id="IPR042308">
    <property type="entry name" value="HC_PRO_CPD_sf"/>
</dbReference>
<evidence type="ECO:0000256" key="10">
    <source>
        <dbReference type="ARBA" id="ARBA00022520"/>
    </source>
</evidence>
<dbReference type="Pfam" id="PF00680">
    <property type="entry name" value="RdRP_1"/>
    <property type="match status" value="1"/>
</dbReference>
<keyword evidence="22" id="KW-0067">ATP-binding</keyword>
<dbReference type="InterPro" id="IPR014001">
    <property type="entry name" value="Helicase_ATP-bd"/>
</dbReference>
<dbReference type="InterPro" id="IPR001456">
    <property type="entry name" value="HC-pro"/>
</dbReference>
<keyword evidence="6" id="KW-0941">Suppressor of RNA silencing</keyword>
<feature type="region of interest" description="Disordered" evidence="31">
    <location>
        <begin position="2748"/>
        <end position="2820"/>
    </location>
</feature>
<feature type="compositionally biased region" description="Basic and acidic residues" evidence="31">
    <location>
        <begin position="2794"/>
        <end position="2806"/>
    </location>
</feature>
<evidence type="ECO:0000256" key="8">
    <source>
        <dbReference type="ARBA" id="ARBA00022488"/>
    </source>
</evidence>
<dbReference type="RefSeq" id="YP_025107.1">
    <property type="nucleotide sequence ID" value="NC_005904.1"/>
</dbReference>
<evidence type="ECO:0000259" key="35">
    <source>
        <dbReference type="PROSITE" id="PS51194"/>
    </source>
</evidence>
<name>Q6PY34_9POTY</name>
<evidence type="ECO:0000256" key="32">
    <source>
        <dbReference type="SAM" id="Phobius"/>
    </source>
</evidence>
<keyword evidence="20" id="KW-0347">Helicase</keyword>
<comment type="function">
    <text evidence="29">Mediates the cap-independent, EIF4E-dependent translation of viral genomic RNAs. Binds to the cap-binding site of host EIF4E and thus interferes with the host EIF4E-dependent mRNA export and translation. VPg-RNA directly binds EIF4E and is a template for transcription. Also forms trimeric complexes with EIF4E-EIF4G, which are templates for translation.</text>
</comment>
<dbReference type="SUPFAM" id="SSF50494">
    <property type="entry name" value="Trypsin-like serine proteases"/>
    <property type="match status" value="1"/>
</dbReference>
<evidence type="ECO:0000256" key="21">
    <source>
        <dbReference type="ARBA" id="ARBA00022807"/>
    </source>
</evidence>
<comment type="function">
    <text evidence="27">Has helicase activity. It may be involved in replication.</text>
</comment>
<dbReference type="PROSITE" id="PS51744">
    <property type="entry name" value="HC_PRO_CPD"/>
    <property type="match status" value="1"/>
</dbReference>
<keyword evidence="10" id="KW-0191">Covalent protein-RNA linkage</keyword>
<dbReference type="KEGG" id="vg:2943167"/>
<feature type="transmembrane region" description="Helical" evidence="32">
    <location>
        <begin position="956"/>
        <end position="977"/>
    </location>
</feature>
<comment type="subcellular location">
    <subcellularLocation>
        <location evidence="28">Host cytoplasmic vesicle</location>
    </subcellularLocation>
    <subcellularLocation>
        <location evidence="3">Virion</location>
    </subcellularLocation>
</comment>
<protein>
    <recommendedName>
        <fullName evidence="5">Genome polyprotein</fullName>
    </recommendedName>
</protein>
<dbReference type="Pfam" id="PF13608">
    <property type="entry name" value="Potyvirid-P3"/>
    <property type="match status" value="1"/>
</dbReference>
<evidence type="ECO:0000256" key="24">
    <source>
        <dbReference type="ARBA" id="ARBA00022953"/>
    </source>
</evidence>
<feature type="domain" description="Peptidase S30" evidence="38">
    <location>
        <begin position="110"/>
        <end position="243"/>
    </location>
</feature>
<evidence type="ECO:0000256" key="3">
    <source>
        <dbReference type="ARBA" id="ARBA00004328"/>
    </source>
</evidence>
<dbReference type="Pfam" id="PF00767">
    <property type="entry name" value="Poty_coat"/>
    <property type="match status" value="1"/>
</dbReference>
<evidence type="ECO:0000313" key="39">
    <source>
        <dbReference type="EMBL" id="AAS65455.2"/>
    </source>
</evidence>
<evidence type="ECO:0000256" key="6">
    <source>
        <dbReference type="ARBA" id="ARBA00022463"/>
    </source>
</evidence>
<dbReference type="Gene3D" id="3.40.50.300">
    <property type="entry name" value="P-loop containing nucleotide triphosphate hydrolases"/>
    <property type="match status" value="2"/>
</dbReference>
<evidence type="ECO:0000256" key="17">
    <source>
        <dbReference type="ARBA" id="ARBA00022695"/>
    </source>
</evidence>
<dbReference type="Pfam" id="PF00270">
    <property type="entry name" value="DEAD"/>
    <property type="match status" value="1"/>
</dbReference>
<dbReference type="PRINTS" id="PR00966">
    <property type="entry name" value="NIAPOTYPTASE"/>
</dbReference>
<evidence type="ECO:0000259" key="36">
    <source>
        <dbReference type="PROSITE" id="PS51436"/>
    </source>
</evidence>
<feature type="domain" description="Peptidase C4" evidence="36">
    <location>
        <begin position="1987"/>
        <end position="2205"/>
    </location>
</feature>
<dbReference type="GO" id="GO:0003723">
    <property type="term" value="F:RNA binding"/>
    <property type="evidence" value="ECO:0007669"/>
    <property type="project" value="InterPro"/>
</dbReference>
<evidence type="ECO:0000313" key="40">
    <source>
        <dbReference type="Proteomes" id="UP000203014"/>
    </source>
</evidence>
<evidence type="ECO:0000256" key="15">
    <source>
        <dbReference type="ARBA" id="ARBA00022670"/>
    </source>
</evidence>
<feature type="domain" description="RdRp catalytic" evidence="33">
    <location>
        <begin position="2470"/>
        <end position="2594"/>
    </location>
</feature>
<dbReference type="GO" id="GO:0052170">
    <property type="term" value="P:symbiont-mediated suppression of host innate immune response"/>
    <property type="evidence" value="ECO:0007669"/>
    <property type="project" value="UniProtKB-KW"/>
</dbReference>